<organism evidence="4 5">
    <name type="scientific">Dioscorea zingiberensis</name>
    <dbReference type="NCBI Taxonomy" id="325984"/>
    <lineage>
        <taxon>Eukaryota</taxon>
        <taxon>Viridiplantae</taxon>
        <taxon>Streptophyta</taxon>
        <taxon>Embryophyta</taxon>
        <taxon>Tracheophyta</taxon>
        <taxon>Spermatophyta</taxon>
        <taxon>Magnoliopsida</taxon>
        <taxon>Liliopsida</taxon>
        <taxon>Dioscoreales</taxon>
        <taxon>Dioscoreaceae</taxon>
        <taxon>Dioscorea</taxon>
    </lineage>
</organism>
<feature type="domain" description="DYW" evidence="3">
    <location>
        <begin position="161"/>
        <end position="253"/>
    </location>
</feature>
<dbReference type="Gene3D" id="1.25.40.10">
    <property type="entry name" value="Tetratricopeptide repeat domain"/>
    <property type="match status" value="1"/>
</dbReference>
<feature type="repeat" description="PPR" evidence="2">
    <location>
        <begin position="38"/>
        <end position="72"/>
    </location>
</feature>
<protein>
    <recommendedName>
        <fullName evidence="3">DYW domain-containing protein</fullName>
    </recommendedName>
</protein>
<dbReference type="NCBIfam" id="TIGR00756">
    <property type="entry name" value="PPR"/>
    <property type="match status" value="2"/>
</dbReference>
<gene>
    <name evidence="4" type="ORF">J5N97_000968</name>
</gene>
<dbReference type="Pfam" id="PF12854">
    <property type="entry name" value="PPR_1"/>
    <property type="match status" value="1"/>
</dbReference>
<dbReference type="GO" id="GO:0008270">
    <property type="term" value="F:zinc ion binding"/>
    <property type="evidence" value="ECO:0007669"/>
    <property type="project" value="InterPro"/>
</dbReference>
<dbReference type="InterPro" id="IPR032867">
    <property type="entry name" value="DYW_dom"/>
</dbReference>
<dbReference type="PANTHER" id="PTHR47926:SF505">
    <property type="entry name" value="PENTATRICOPEPTIDE REPEAT (PPR) SUPERFAMILY PROTEIN"/>
    <property type="match status" value="1"/>
</dbReference>
<reference evidence="4 5" key="1">
    <citation type="journal article" date="2022" name="Hortic Res">
        <title>The genome of Dioscorea zingiberensis sheds light on the biosynthesis, origin and evolution of the medicinally important diosgenin saponins.</title>
        <authorList>
            <person name="Li Y."/>
            <person name="Tan C."/>
            <person name="Li Z."/>
            <person name="Guo J."/>
            <person name="Li S."/>
            <person name="Chen X."/>
            <person name="Wang C."/>
            <person name="Dai X."/>
            <person name="Yang H."/>
            <person name="Song W."/>
            <person name="Hou L."/>
            <person name="Xu J."/>
            <person name="Tong Z."/>
            <person name="Xu A."/>
            <person name="Yuan X."/>
            <person name="Wang W."/>
            <person name="Yang Q."/>
            <person name="Chen L."/>
            <person name="Sun Z."/>
            <person name="Wang K."/>
            <person name="Pan B."/>
            <person name="Chen J."/>
            <person name="Bao Y."/>
            <person name="Liu F."/>
            <person name="Qi X."/>
            <person name="Gang D.R."/>
            <person name="Wen J."/>
            <person name="Li J."/>
        </authorList>
    </citation>
    <scope>NUCLEOTIDE SEQUENCE [LARGE SCALE GENOMIC DNA]</scope>
    <source>
        <strain evidence="4">Dzin_1.0</strain>
    </source>
</reference>
<dbReference type="OrthoDB" id="185373at2759"/>
<name>A0A9D5H2S0_9LILI</name>
<proteinExistence type="predicted"/>
<dbReference type="InterPro" id="IPR002885">
    <property type="entry name" value="PPR_rpt"/>
</dbReference>
<evidence type="ECO:0000313" key="5">
    <source>
        <dbReference type="Proteomes" id="UP001085076"/>
    </source>
</evidence>
<dbReference type="AlphaFoldDB" id="A0A9D5H2S0"/>
<evidence type="ECO:0000259" key="3">
    <source>
        <dbReference type="Pfam" id="PF14432"/>
    </source>
</evidence>
<sequence>MILPSPSLTSPSVNKNFFSAPLPVRSFKPSIIACASCNHGSQSSTLESLCKEGKVDEAFQIIDQMDRQGLAAKPVNLVLLLQACAEARSLLSVRKAHQCIERSSCRGSRPFIYKLAEVYCKLGSMEDARKVFDEMPVKPVVKRREAYVKVRKLHERMRAAGYVPDTRYVLHDIDEKEKERALMYHSERLAIAHGLINTPPGTTLRIMKNLRICGDCHNAIKIMSKVVEREIIVRDNKRFHHFRDGVCSCGDYW</sequence>
<dbReference type="Proteomes" id="UP001085076">
    <property type="component" value="Unassembled WGS sequence"/>
</dbReference>
<dbReference type="InterPro" id="IPR011990">
    <property type="entry name" value="TPR-like_helical_dom_sf"/>
</dbReference>
<keyword evidence="1" id="KW-0677">Repeat</keyword>
<dbReference type="InterPro" id="IPR046960">
    <property type="entry name" value="PPR_At4g14850-like_plant"/>
</dbReference>
<evidence type="ECO:0000313" key="4">
    <source>
        <dbReference type="EMBL" id="KAJ0961067.1"/>
    </source>
</evidence>
<dbReference type="GO" id="GO:0009451">
    <property type="term" value="P:RNA modification"/>
    <property type="evidence" value="ECO:0007669"/>
    <property type="project" value="InterPro"/>
</dbReference>
<accession>A0A9D5H2S0</accession>
<comment type="caution">
    <text evidence="4">The sequence shown here is derived from an EMBL/GenBank/DDBJ whole genome shotgun (WGS) entry which is preliminary data.</text>
</comment>
<dbReference type="PROSITE" id="PS51375">
    <property type="entry name" value="PPR"/>
    <property type="match status" value="1"/>
</dbReference>
<dbReference type="Pfam" id="PF01535">
    <property type="entry name" value="PPR"/>
    <property type="match status" value="1"/>
</dbReference>
<dbReference type="GO" id="GO:0003723">
    <property type="term" value="F:RNA binding"/>
    <property type="evidence" value="ECO:0007669"/>
    <property type="project" value="InterPro"/>
</dbReference>
<keyword evidence="5" id="KW-1185">Reference proteome</keyword>
<evidence type="ECO:0000256" key="1">
    <source>
        <dbReference type="ARBA" id="ARBA00022737"/>
    </source>
</evidence>
<dbReference type="EMBL" id="JAGGNH010000043">
    <property type="protein sequence ID" value="KAJ0961067.1"/>
    <property type="molecule type" value="Genomic_DNA"/>
</dbReference>
<dbReference type="PANTHER" id="PTHR47926">
    <property type="entry name" value="PENTATRICOPEPTIDE REPEAT-CONTAINING PROTEIN"/>
    <property type="match status" value="1"/>
</dbReference>
<dbReference type="Pfam" id="PF14432">
    <property type="entry name" value="DYW_deaminase"/>
    <property type="match status" value="1"/>
</dbReference>
<evidence type="ECO:0000256" key="2">
    <source>
        <dbReference type="PROSITE-ProRule" id="PRU00708"/>
    </source>
</evidence>